<evidence type="ECO:0000256" key="1">
    <source>
        <dbReference type="SAM" id="Phobius"/>
    </source>
</evidence>
<feature type="domain" description="EfeO-type cupredoxin-like" evidence="2">
    <location>
        <begin position="31"/>
        <end position="129"/>
    </location>
</feature>
<accession>A0ABR7RJZ6</accession>
<dbReference type="EMBL" id="JACTVA010000007">
    <property type="protein sequence ID" value="MBC9206457.1"/>
    <property type="molecule type" value="Genomic_DNA"/>
</dbReference>
<sequence length="351" mass="36804">MTPLALRRTIRLGYATVAVLALGVGALGILSWRQHQAGGARADAGDAVAVAITDRGCEPNSLTVPAGRVAFRILNRSSRVLEWEILDGVMVVEERENIAPGLQQRLVARLAAGEYAITCGLLGNPRGRLRVTAGAAPAAPDLRELIGPMAEYKVYLTLRSASLAAATAALVEQTRAGGDAEPALAAAHAAYQRIRPASRVMQAELDTALDGRAQDFAAGARDPAFTGFRRLALDAADAHALAVRLQQDVTTLLARLEETMVPPDRMLAGAALMVREGADTADDALAAAMLEGAARVLTLLAPPARRLDAAATTRAEALLAAARQAPASRRHDDFVALAEALSALRDTLGLR</sequence>
<dbReference type="Proteomes" id="UP000626026">
    <property type="component" value="Unassembled WGS sequence"/>
</dbReference>
<dbReference type="InterPro" id="IPR038352">
    <property type="entry name" value="Imelysin_sf"/>
</dbReference>
<keyword evidence="1" id="KW-0812">Transmembrane</keyword>
<comment type="caution">
    <text evidence="3">The sequence shown here is derived from an EMBL/GenBank/DDBJ whole genome shotgun (WGS) entry which is preliminary data.</text>
</comment>
<dbReference type="PANTHER" id="PTHR39192">
    <property type="entry name" value="IRON UPTAKE SYSTEM COMPONENT EFEO"/>
    <property type="match status" value="1"/>
</dbReference>
<evidence type="ECO:0000313" key="3">
    <source>
        <dbReference type="EMBL" id="MBC9206457.1"/>
    </source>
</evidence>
<protein>
    <submittedName>
        <fullName evidence="3">Cupredoxin domain-containing protein</fullName>
    </submittedName>
</protein>
<dbReference type="Pfam" id="PF13473">
    <property type="entry name" value="Cupredoxin_1"/>
    <property type="match status" value="1"/>
</dbReference>
<name>A0ABR7RJZ6_9PROT</name>
<dbReference type="InterPro" id="IPR028096">
    <property type="entry name" value="EfeO_Cupredoxin"/>
</dbReference>
<dbReference type="InterPro" id="IPR050894">
    <property type="entry name" value="EfeM/EfeO_iron_uptake"/>
</dbReference>
<dbReference type="RefSeq" id="WP_187783633.1">
    <property type="nucleotide sequence ID" value="NZ_JACTVA010000007.1"/>
</dbReference>
<keyword evidence="1" id="KW-1133">Transmembrane helix</keyword>
<proteinExistence type="predicted"/>
<keyword evidence="1" id="KW-0472">Membrane</keyword>
<dbReference type="Gene3D" id="1.20.1420.20">
    <property type="entry name" value="M75 peptidase, HXXE motif"/>
    <property type="match status" value="1"/>
</dbReference>
<evidence type="ECO:0000259" key="2">
    <source>
        <dbReference type="Pfam" id="PF13473"/>
    </source>
</evidence>
<feature type="transmembrane region" description="Helical" evidence="1">
    <location>
        <begin position="12"/>
        <end position="32"/>
    </location>
</feature>
<keyword evidence="4" id="KW-1185">Reference proteome</keyword>
<reference evidence="3 4" key="1">
    <citation type="journal article" date="2013" name="Int. J. Syst. Evol. Microbiol.">
        <title>Roseomonas aerophila sp. nov., isolated from air.</title>
        <authorList>
            <person name="Kim S.J."/>
            <person name="Weon H.Y."/>
            <person name="Ahn J.H."/>
            <person name="Hong S.B."/>
            <person name="Seok S.J."/>
            <person name="Whang K.S."/>
            <person name="Kwon S.W."/>
        </authorList>
    </citation>
    <scope>NUCLEOTIDE SEQUENCE [LARGE SCALE GENOMIC DNA]</scope>
    <source>
        <strain evidence="3 4">NBRC 108923</strain>
    </source>
</reference>
<organism evidence="3 4">
    <name type="scientific">Teichococcus aerophilus</name>
    <dbReference type="NCBI Taxonomy" id="1224513"/>
    <lineage>
        <taxon>Bacteria</taxon>
        <taxon>Pseudomonadati</taxon>
        <taxon>Pseudomonadota</taxon>
        <taxon>Alphaproteobacteria</taxon>
        <taxon>Acetobacterales</taxon>
        <taxon>Roseomonadaceae</taxon>
        <taxon>Roseomonas</taxon>
    </lineage>
</organism>
<dbReference type="PANTHER" id="PTHR39192:SF1">
    <property type="entry name" value="IRON UPTAKE SYSTEM COMPONENT EFEO"/>
    <property type="match status" value="1"/>
</dbReference>
<evidence type="ECO:0000313" key="4">
    <source>
        <dbReference type="Proteomes" id="UP000626026"/>
    </source>
</evidence>
<gene>
    <name evidence="3" type="ORF">IBL26_06380</name>
</gene>